<organism evidence="1 2">
    <name type="scientific">Thalassiosira oceanica</name>
    <name type="common">Marine diatom</name>
    <dbReference type="NCBI Taxonomy" id="159749"/>
    <lineage>
        <taxon>Eukaryota</taxon>
        <taxon>Sar</taxon>
        <taxon>Stramenopiles</taxon>
        <taxon>Ochrophyta</taxon>
        <taxon>Bacillariophyta</taxon>
        <taxon>Coscinodiscophyceae</taxon>
        <taxon>Thalassiosirophycidae</taxon>
        <taxon>Thalassiosirales</taxon>
        <taxon>Thalassiosiraceae</taxon>
        <taxon>Thalassiosira</taxon>
    </lineage>
</organism>
<dbReference type="AlphaFoldDB" id="K0SI65"/>
<name>K0SI65_THAOC</name>
<dbReference type="Proteomes" id="UP000266841">
    <property type="component" value="Unassembled WGS sequence"/>
</dbReference>
<sequence length="54" mass="5826">SWITGSQKWLPWMPGAVDIVSSAQVHTPSIKVRVFAPPSRPSATKPSQILISPS</sequence>
<accession>K0SI65</accession>
<protein>
    <submittedName>
        <fullName evidence="1">Uncharacterized protein</fullName>
    </submittedName>
</protein>
<keyword evidence="2" id="KW-1185">Reference proteome</keyword>
<reference evidence="1 2" key="1">
    <citation type="journal article" date="2012" name="Genome Biol.">
        <title>Genome and low-iron response of an oceanic diatom adapted to chronic iron limitation.</title>
        <authorList>
            <person name="Lommer M."/>
            <person name="Specht M."/>
            <person name="Roy A.S."/>
            <person name="Kraemer L."/>
            <person name="Andreson R."/>
            <person name="Gutowska M.A."/>
            <person name="Wolf J."/>
            <person name="Bergner S.V."/>
            <person name="Schilhabel M.B."/>
            <person name="Klostermeier U.C."/>
            <person name="Beiko R.G."/>
            <person name="Rosenstiel P."/>
            <person name="Hippler M."/>
            <person name="Laroche J."/>
        </authorList>
    </citation>
    <scope>NUCLEOTIDE SEQUENCE [LARGE SCALE GENOMIC DNA]</scope>
    <source>
        <strain evidence="1 2">CCMP1005</strain>
    </source>
</reference>
<evidence type="ECO:0000313" key="2">
    <source>
        <dbReference type="Proteomes" id="UP000266841"/>
    </source>
</evidence>
<comment type="caution">
    <text evidence="1">The sequence shown here is derived from an EMBL/GenBank/DDBJ whole genome shotgun (WGS) entry which is preliminary data.</text>
</comment>
<proteinExistence type="predicted"/>
<evidence type="ECO:0000313" key="1">
    <source>
        <dbReference type="EMBL" id="EJK65898.1"/>
    </source>
</evidence>
<dbReference type="EMBL" id="AGNL01015388">
    <property type="protein sequence ID" value="EJK65898.1"/>
    <property type="molecule type" value="Genomic_DNA"/>
</dbReference>
<feature type="non-terminal residue" evidence="1">
    <location>
        <position position="1"/>
    </location>
</feature>
<gene>
    <name evidence="1" type="ORF">THAOC_13200</name>
</gene>